<evidence type="ECO:0000313" key="4">
    <source>
        <dbReference type="EMBL" id="KAK3679774.1"/>
    </source>
</evidence>
<dbReference type="Gene3D" id="1.10.600.10">
    <property type="entry name" value="Farnesyl Diphosphate Synthase"/>
    <property type="match status" value="1"/>
</dbReference>
<dbReference type="SUPFAM" id="SSF48239">
    <property type="entry name" value="Terpenoid cyclases/Protein prenyltransferases"/>
    <property type="match status" value="1"/>
</dbReference>
<evidence type="ECO:0000313" key="5">
    <source>
        <dbReference type="Proteomes" id="UP001274830"/>
    </source>
</evidence>
<evidence type="ECO:0000256" key="3">
    <source>
        <dbReference type="ARBA" id="ARBA00022842"/>
    </source>
</evidence>
<proteinExistence type="predicted"/>
<dbReference type="SUPFAM" id="SSF48576">
    <property type="entry name" value="Terpenoid synthases"/>
    <property type="match status" value="1"/>
</dbReference>
<keyword evidence="3" id="KW-0460">Magnesium</keyword>
<dbReference type="GO" id="GO:0008299">
    <property type="term" value="P:isoprenoid biosynthetic process"/>
    <property type="evidence" value="ECO:0007669"/>
    <property type="project" value="InterPro"/>
</dbReference>
<dbReference type="Proteomes" id="UP001274830">
    <property type="component" value="Unassembled WGS sequence"/>
</dbReference>
<gene>
    <name evidence="4" type="ORF">LTR78_000150</name>
</gene>
<protein>
    <submittedName>
        <fullName evidence="4">Uncharacterized protein</fullName>
    </submittedName>
</protein>
<dbReference type="PROSITE" id="PS00444">
    <property type="entry name" value="POLYPRENYL_SYNTHASE_2"/>
    <property type="match status" value="1"/>
</dbReference>
<dbReference type="GO" id="GO:0046872">
    <property type="term" value="F:metal ion binding"/>
    <property type="evidence" value="ECO:0007669"/>
    <property type="project" value="UniProtKB-KW"/>
</dbReference>
<dbReference type="PANTHER" id="PTHR12001">
    <property type="entry name" value="GERANYLGERANYL PYROPHOSPHATE SYNTHASE"/>
    <property type="match status" value="1"/>
</dbReference>
<keyword evidence="1" id="KW-0808">Transferase</keyword>
<dbReference type="CDD" id="cd00685">
    <property type="entry name" value="Trans_IPPS_HT"/>
    <property type="match status" value="1"/>
</dbReference>
<dbReference type="PROSITE" id="PS00723">
    <property type="entry name" value="POLYPRENYL_SYNTHASE_1"/>
    <property type="match status" value="1"/>
</dbReference>
<comment type="caution">
    <text evidence="4">The sequence shown here is derived from an EMBL/GenBank/DDBJ whole genome shotgun (WGS) entry which is preliminary data.</text>
</comment>
<reference evidence="4" key="1">
    <citation type="submission" date="2023-07" db="EMBL/GenBank/DDBJ databases">
        <title>Black Yeasts Isolated from many extreme environments.</title>
        <authorList>
            <person name="Coleine C."/>
            <person name="Stajich J.E."/>
            <person name="Selbmann L."/>
        </authorList>
    </citation>
    <scope>NUCLEOTIDE SEQUENCE</scope>
    <source>
        <strain evidence="4">CCFEE 5485</strain>
    </source>
</reference>
<dbReference type="InterPro" id="IPR008930">
    <property type="entry name" value="Terpenoid_cyclase/PrenylTrfase"/>
</dbReference>
<name>A0AAE1C6B4_9PEZI</name>
<sequence>MDESSLDWRAISLLDELTSNLRRSHGSGCMSVAIYDTAWVSLVTKRTGSDKTWLFPHAFDYVLGTQLEDGSWTAYASQIDGILNTAASLLSILRHAKEPLQITSDNATITASIERATTALQRLLDSWDVSSTVHVGFEILVPAVLKCIEDENVSFTFPQQEILLEINQQKLKKFEPEYLYGKYQLTALHSLEAFIGKLDFDKVAHHKVNGSFMASPSSTAAYLIHASTWDDQCEAYLRHVLAYGAGQGSGGAPSAFPSTIFELTWALSTLLEGGFDFTKISPFHATKAASFLEAQLAAGKGAVGFAPGLGADADDTAKSMLILRLLKQDVSIDPLLQHFESDAYFKTYPLERDPSFSANCNVLAALLHAAEPAKYSSQIEKVVKFLLSVYQDHGLRIRDKWNISPLYSLMLLAQAGGRIMSLVQQGVLSTLPSDMIGTTVPEMLAKIFAFTISSQNENGSWGAESTLEETAYALLILSTGSGLPHPQAQSASARAMEIGRHYLTSTKSTTLEYLWVEKVTYTSKTLRESYTLAALKSTEKFMPTDQETINGQPTTKVVNGTAKQNLTINRHHKFDSAVAFPSDVVTRYDSNVNASDGNTVPATLTSWSIKNEKIVLGPYDYLKKQPGKDLRTLFIAAFNEWLQVPLEKLKAIQEVVRMLHTSSLLVDDIEDNSDLRRGRPVAHSIFGTAQTFNSANYVYFLALEQVRKLNNTKATDVFVEELVNLHRGQGMELFWRDSLICPTEAEYIAMASNKTGGLFRLAVRLLQVESPTGRDCLPLVNLLGLQFQVCDDFLNLMSTTYTANKGLCEDLTEGKFSFPIIHSIHADEWNKELLGILKQKTKAVDVKKYAVEYMRSTGSFEYTRAIVKDLGGKAERLVREYEEAGWGDGSSVRKLLQRMSLD</sequence>
<dbReference type="PANTHER" id="PTHR12001:SF44">
    <property type="entry name" value="GERANYLGERANYL PYROPHOSPHATE SYNTHASE"/>
    <property type="match status" value="1"/>
</dbReference>
<organism evidence="4 5">
    <name type="scientific">Recurvomyces mirabilis</name>
    <dbReference type="NCBI Taxonomy" id="574656"/>
    <lineage>
        <taxon>Eukaryota</taxon>
        <taxon>Fungi</taxon>
        <taxon>Dikarya</taxon>
        <taxon>Ascomycota</taxon>
        <taxon>Pezizomycotina</taxon>
        <taxon>Dothideomycetes</taxon>
        <taxon>Dothideomycetidae</taxon>
        <taxon>Mycosphaerellales</taxon>
        <taxon>Teratosphaeriaceae</taxon>
        <taxon>Recurvomyces</taxon>
    </lineage>
</organism>
<dbReference type="GO" id="GO:0004659">
    <property type="term" value="F:prenyltransferase activity"/>
    <property type="evidence" value="ECO:0007669"/>
    <property type="project" value="InterPro"/>
</dbReference>
<dbReference type="SFLD" id="SFLDS00005">
    <property type="entry name" value="Isoprenoid_Synthase_Type_I"/>
    <property type="match status" value="1"/>
</dbReference>
<dbReference type="EMBL" id="JAUTXT010000001">
    <property type="protein sequence ID" value="KAK3679774.1"/>
    <property type="molecule type" value="Genomic_DNA"/>
</dbReference>
<dbReference type="Gene3D" id="1.50.10.160">
    <property type="match status" value="1"/>
</dbReference>
<dbReference type="InterPro" id="IPR033749">
    <property type="entry name" value="Polyprenyl_synt_CS"/>
</dbReference>
<keyword evidence="2" id="KW-0479">Metal-binding</keyword>
<dbReference type="InterPro" id="IPR000092">
    <property type="entry name" value="Polyprenyl_synt"/>
</dbReference>
<dbReference type="Pfam" id="PF00348">
    <property type="entry name" value="polyprenyl_synt"/>
    <property type="match status" value="1"/>
</dbReference>
<dbReference type="AlphaFoldDB" id="A0AAE1C6B4"/>
<evidence type="ECO:0000256" key="1">
    <source>
        <dbReference type="ARBA" id="ARBA00022679"/>
    </source>
</evidence>
<dbReference type="GO" id="GO:0046165">
    <property type="term" value="P:alcohol biosynthetic process"/>
    <property type="evidence" value="ECO:0007669"/>
    <property type="project" value="UniProtKB-ARBA"/>
</dbReference>
<dbReference type="Gene3D" id="1.50.10.20">
    <property type="match status" value="1"/>
</dbReference>
<accession>A0AAE1C6B4</accession>
<dbReference type="GO" id="GO:0043386">
    <property type="term" value="P:mycotoxin biosynthetic process"/>
    <property type="evidence" value="ECO:0007669"/>
    <property type="project" value="UniProtKB-ARBA"/>
</dbReference>
<evidence type="ECO:0000256" key="2">
    <source>
        <dbReference type="ARBA" id="ARBA00022723"/>
    </source>
</evidence>
<dbReference type="InterPro" id="IPR008949">
    <property type="entry name" value="Isoprenoid_synthase_dom_sf"/>
</dbReference>
<keyword evidence="5" id="KW-1185">Reference proteome</keyword>